<dbReference type="PROSITE" id="PS50927">
    <property type="entry name" value="BULB_LECTIN"/>
    <property type="match status" value="1"/>
</dbReference>
<protein>
    <recommendedName>
        <fullName evidence="1">Bulb-type lectin domain-containing protein</fullName>
    </recommendedName>
</protein>
<dbReference type="Proteomes" id="UP001218218">
    <property type="component" value="Unassembled WGS sequence"/>
</dbReference>
<feature type="domain" description="Bulb-type lectin" evidence="1">
    <location>
        <begin position="1"/>
        <end position="87"/>
    </location>
</feature>
<comment type="caution">
    <text evidence="2">The sequence shown here is derived from an EMBL/GenBank/DDBJ whole genome shotgun (WGS) entry which is preliminary data.</text>
</comment>
<evidence type="ECO:0000313" key="3">
    <source>
        <dbReference type="Proteomes" id="UP001218218"/>
    </source>
</evidence>
<keyword evidence="3" id="KW-1185">Reference proteome</keyword>
<sequence>MVWVSNYASVPIVVSVTNNSGGDDGNFTIDPKGNETWGLNHWGRESEETITITWDGGKNTSFTIQAEDRVLVWDDAYGVDTNVVTFN</sequence>
<name>A0AAD6ZI79_9AGAR</name>
<gene>
    <name evidence="2" type="ORF">DFH08DRAFT_1085366</name>
</gene>
<dbReference type="EMBL" id="JARIHO010000046">
    <property type="protein sequence ID" value="KAJ7323530.1"/>
    <property type="molecule type" value="Genomic_DNA"/>
</dbReference>
<evidence type="ECO:0000313" key="2">
    <source>
        <dbReference type="EMBL" id="KAJ7323530.1"/>
    </source>
</evidence>
<accession>A0AAD6ZI79</accession>
<organism evidence="2 3">
    <name type="scientific">Mycena albidolilacea</name>
    <dbReference type="NCBI Taxonomy" id="1033008"/>
    <lineage>
        <taxon>Eukaryota</taxon>
        <taxon>Fungi</taxon>
        <taxon>Dikarya</taxon>
        <taxon>Basidiomycota</taxon>
        <taxon>Agaricomycotina</taxon>
        <taxon>Agaricomycetes</taxon>
        <taxon>Agaricomycetidae</taxon>
        <taxon>Agaricales</taxon>
        <taxon>Marasmiineae</taxon>
        <taxon>Mycenaceae</taxon>
        <taxon>Mycena</taxon>
    </lineage>
</organism>
<reference evidence="2" key="1">
    <citation type="submission" date="2023-03" db="EMBL/GenBank/DDBJ databases">
        <title>Massive genome expansion in bonnet fungi (Mycena s.s.) driven by repeated elements and novel gene families across ecological guilds.</title>
        <authorList>
            <consortium name="Lawrence Berkeley National Laboratory"/>
            <person name="Harder C.B."/>
            <person name="Miyauchi S."/>
            <person name="Viragh M."/>
            <person name="Kuo A."/>
            <person name="Thoen E."/>
            <person name="Andreopoulos B."/>
            <person name="Lu D."/>
            <person name="Skrede I."/>
            <person name="Drula E."/>
            <person name="Henrissat B."/>
            <person name="Morin E."/>
            <person name="Kohler A."/>
            <person name="Barry K."/>
            <person name="LaButti K."/>
            <person name="Morin E."/>
            <person name="Salamov A."/>
            <person name="Lipzen A."/>
            <person name="Mereny Z."/>
            <person name="Hegedus B."/>
            <person name="Baldrian P."/>
            <person name="Stursova M."/>
            <person name="Weitz H."/>
            <person name="Taylor A."/>
            <person name="Grigoriev I.V."/>
            <person name="Nagy L.G."/>
            <person name="Martin F."/>
            <person name="Kauserud H."/>
        </authorList>
    </citation>
    <scope>NUCLEOTIDE SEQUENCE</scope>
    <source>
        <strain evidence="2">CBHHK002</strain>
    </source>
</reference>
<feature type="non-terminal residue" evidence="2">
    <location>
        <position position="87"/>
    </location>
</feature>
<proteinExistence type="predicted"/>
<evidence type="ECO:0000259" key="1">
    <source>
        <dbReference type="PROSITE" id="PS50927"/>
    </source>
</evidence>
<dbReference type="InterPro" id="IPR001480">
    <property type="entry name" value="Bulb-type_lectin_dom"/>
</dbReference>
<dbReference type="AlphaFoldDB" id="A0AAD6ZI79"/>